<proteinExistence type="predicted"/>
<feature type="region of interest" description="Disordered" evidence="1">
    <location>
        <begin position="136"/>
        <end position="165"/>
    </location>
</feature>
<dbReference type="Proteomes" id="UP000694001">
    <property type="component" value="Chromosome"/>
</dbReference>
<evidence type="ECO:0000256" key="1">
    <source>
        <dbReference type="SAM" id="MobiDB-lite"/>
    </source>
</evidence>
<name>A0A975TZR9_9PROT</name>
<reference evidence="2" key="1">
    <citation type="submission" date="2021-06" db="EMBL/GenBank/DDBJ databases">
        <title>Elioraea tepida, sp. nov., a moderately thermophilic aerobic anoxygenic phototrophic bacterium isolated from an alkaline siliceous hot spring mat community in Yellowstone National Park, WY, USA.</title>
        <authorList>
            <person name="Saini M.K."/>
            <person name="Yoshida S."/>
            <person name="Sebastian A."/>
            <person name="Hirose S."/>
            <person name="Hara E."/>
            <person name="Tamaki H."/>
            <person name="Soulier N.T."/>
            <person name="Albert I."/>
            <person name="Hanada S."/>
            <person name="Bryant D.A."/>
            <person name="Tank M."/>
        </authorList>
    </citation>
    <scope>NUCLEOTIDE SEQUENCE</scope>
    <source>
        <strain evidence="2">MS-P2</strain>
    </source>
</reference>
<sequence>MPLRRFRLALDTASAFGTPPTSGTLFGHLAWAKRAREGRDALRAWLARLPHEPFLISDLLPADHLPRPLLPASGGVRAQPEERRPTPASIRAADAAKTLKKRRYITLEDWRRLRIGATAAALDLLLAPRDEPLPDPPFLRPKRVPHNRIDRQSGKTPEAGGGGLWFADEWWPSPRREGERSVSADLYIDSGLEPSEVEALLAHVGEIGFGRDAAFGRGRFRVEGSEPAGWLSEPPAGAGTRRMLSLSQGVITRNMAHARWRRFVLFGKLGREMMAEGKRPWKLPLVLAEAGATFAPADPGPFGAWVTGLHQDDDPTDPIGHNAFHLAIPYTEAP</sequence>
<evidence type="ECO:0000313" key="2">
    <source>
        <dbReference type="EMBL" id="QXM23537.1"/>
    </source>
</evidence>
<dbReference type="RefSeq" id="WP_218284399.1">
    <property type="nucleotide sequence ID" value="NZ_CP076448.1"/>
</dbReference>
<dbReference type="KEGG" id="elio:KO353_09365"/>
<evidence type="ECO:0008006" key="4">
    <source>
        <dbReference type="Google" id="ProtNLM"/>
    </source>
</evidence>
<accession>A0A975TZR9</accession>
<dbReference type="EMBL" id="CP076448">
    <property type="protein sequence ID" value="QXM23537.1"/>
    <property type="molecule type" value="Genomic_DNA"/>
</dbReference>
<organism evidence="2 3">
    <name type="scientific">Elioraea tepida</name>
    <dbReference type="NCBI Taxonomy" id="2843330"/>
    <lineage>
        <taxon>Bacteria</taxon>
        <taxon>Pseudomonadati</taxon>
        <taxon>Pseudomonadota</taxon>
        <taxon>Alphaproteobacteria</taxon>
        <taxon>Acetobacterales</taxon>
        <taxon>Elioraeaceae</taxon>
        <taxon>Elioraea</taxon>
    </lineage>
</organism>
<keyword evidence="3" id="KW-1185">Reference proteome</keyword>
<gene>
    <name evidence="2" type="ORF">KO353_09365</name>
</gene>
<protein>
    <recommendedName>
        <fullName evidence="4">CRISPR-associated protein Csm4</fullName>
    </recommendedName>
</protein>
<dbReference type="AlphaFoldDB" id="A0A975TZR9"/>
<evidence type="ECO:0000313" key="3">
    <source>
        <dbReference type="Proteomes" id="UP000694001"/>
    </source>
</evidence>